<keyword evidence="1" id="KW-1133">Transmembrane helix</keyword>
<protein>
    <submittedName>
        <fullName evidence="3">Pilus assembly protein</fullName>
    </submittedName>
</protein>
<evidence type="ECO:0000256" key="1">
    <source>
        <dbReference type="SAM" id="Phobius"/>
    </source>
</evidence>
<feature type="domain" description="TadE-like" evidence="2">
    <location>
        <begin position="14"/>
        <end position="56"/>
    </location>
</feature>
<dbReference type="AlphaFoldDB" id="A0A546X6C9"/>
<evidence type="ECO:0000313" key="3">
    <source>
        <dbReference type="EMBL" id="TRA96296.1"/>
    </source>
</evidence>
<accession>A0A546X6C9</accession>
<comment type="caution">
    <text evidence="3">The sequence shown here is derived from an EMBL/GenBank/DDBJ whole genome shotgun (WGS) entry which is preliminary data.</text>
</comment>
<evidence type="ECO:0000259" key="2">
    <source>
        <dbReference type="Pfam" id="PF07811"/>
    </source>
</evidence>
<organism evidence="3 4">
    <name type="scientific">Rhizobium rhizogenes</name>
    <name type="common">Agrobacterium rhizogenes</name>
    <dbReference type="NCBI Taxonomy" id="359"/>
    <lineage>
        <taxon>Bacteria</taxon>
        <taxon>Pseudomonadati</taxon>
        <taxon>Pseudomonadota</taxon>
        <taxon>Alphaproteobacteria</taxon>
        <taxon>Hyphomicrobiales</taxon>
        <taxon>Rhizobiaceae</taxon>
        <taxon>Rhizobium/Agrobacterium group</taxon>
        <taxon>Rhizobium</taxon>
    </lineage>
</organism>
<gene>
    <name evidence="3" type="ORF">EXN68_24335</name>
</gene>
<sequence length="145" mass="15830">MRYSIRRFIRERSGASAVEFALVAPVFLLLLFGMIEFARLFWATHALHETAIATARCMGIPQIQCEDGGAYSSENAIAFAKSKAAGWLIQLDPTAITLDRSASCNGLEGLSKARIEYEFTTVVPNLLTSLAGGTQLKAEACYTNY</sequence>
<evidence type="ECO:0000313" key="4">
    <source>
        <dbReference type="Proteomes" id="UP000315434"/>
    </source>
</evidence>
<dbReference type="OrthoDB" id="7356451at2"/>
<name>A0A546X6C9_RHIRH</name>
<dbReference type="InterPro" id="IPR012495">
    <property type="entry name" value="TadE-like_dom"/>
</dbReference>
<dbReference type="Pfam" id="PF07811">
    <property type="entry name" value="TadE"/>
    <property type="match status" value="1"/>
</dbReference>
<dbReference type="RefSeq" id="WP_142843320.1">
    <property type="nucleotide sequence ID" value="NZ_JAPZAA010000013.1"/>
</dbReference>
<dbReference type="Proteomes" id="UP000315434">
    <property type="component" value="Unassembled WGS sequence"/>
</dbReference>
<keyword evidence="1" id="KW-0812">Transmembrane</keyword>
<dbReference type="EMBL" id="SGNY01000011">
    <property type="protein sequence ID" value="TRA96296.1"/>
    <property type="molecule type" value="Genomic_DNA"/>
</dbReference>
<reference evidence="3 4" key="1">
    <citation type="journal article" date="2019" name="Appl. Microbiol. Biotechnol.">
        <title>Differential efficiency of wild type rhizogenic strains for rol gene transformation of plants.</title>
        <authorList>
            <person name="Desmet S."/>
            <person name="De Keyser E."/>
            <person name="Van Vaerenbergh J."/>
            <person name="Baeyen S."/>
            <person name="Van Huylenbroeck J."/>
            <person name="Geelen D."/>
            <person name="Dhooghe E."/>
        </authorList>
    </citation>
    <scope>NUCLEOTIDE SEQUENCE [LARGE SCALE GENOMIC DNA]</scope>
    <source>
        <strain evidence="3 4">GBBC3284</strain>
    </source>
</reference>
<feature type="transmembrane region" description="Helical" evidence="1">
    <location>
        <begin position="20"/>
        <end position="42"/>
    </location>
</feature>
<proteinExistence type="predicted"/>
<keyword evidence="1" id="KW-0472">Membrane</keyword>